<dbReference type="GO" id="GO:0016757">
    <property type="term" value="F:glycosyltransferase activity"/>
    <property type="evidence" value="ECO:0007669"/>
    <property type="project" value="InterPro"/>
</dbReference>
<organism evidence="4 5">
    <name type="scientific">Derxia gummosa DSM 723</name>
    <dbReference type="NCBI Taxonomy" id="1121388"/>
    <lineage>
        <taxon>Bacteria</taxon>
        <taxon>Pseudomonadati</taxon>
        <taxon>Pseudomonadota</taxon>
        <taxon>Betaproteobacteria</taxon>
        <taxon>Burkholderiales</taxon>
        <taxon>Alcaligenaceae</taxon>
        <taxon>Derxia</taxon>
    </lineage>
</organism>
<evidence type="ECO:0000313" key="4">
    <source>
        <dbReference type="Proteomes" id="UP000675920"/>
    </source>
</evidence>
<keyword evidence="4" id="KW-1185">Reference proteome</keyword>
<dbReference type="OrthoDB" id="433681at2"/>
<name>A0A8B6X335_9BURK</name>
<reference evidence="5" key="2">
    <citation type="journal article" date="2003" name="J. Mol. Biol.">
        <title>An evolving hierarchical family classification for glycosyltransferases.</title>
        <authorList>
            <person name="Coutinho P.M."/>
            <person name="Deleury E."/>
            <person name="Davies G.J."/>
            <person name="Henrissat B."/>
        </authorList>
    </citation>
    <scope>NUCLEOTIDE SEQUENCE</scope>
</reference>
<dbReference type="CDD" id="cd03801">
    <property type="entry name" value="GT4_PimA-like"/>
    <property type="match status" value="1"/>
</dbReference>
<dbReference type="EC" id="2.4.-.-" evidence="5"/>
<evidence type="ECO:0000259" key="2">
    <source>
        <dbReference type="Pfam" id="PF00534"/>
    </source>
</evidence>
<sequence length="356" mass="39061">MRIGISCNALRPSGGFERYAMDLVRALARRGDKPWFFARKFDTSVPEYALVHPVGVNAPVPGKLRDLFCSRRVVAAKARLGIDLLIGCNRTRGADIAVCGGTHRGYLRAEERFGKPSDWLQARLEQQHYDGARFVVAHSRLMAGELRELYGVGDDRLRVLHPPVDASRFAPPSPEARAALRRELGWRDDQVVFLFPSSSHRRKGLPLLRAFFERTALPVLLAVVGREVDRPGRNIASLGYRRDIEKLYGAADYSLLASTYEPFGLVGVESVLCGTPTVLAGNIACTEVLDDAACLRFDRTDPASLAAAIAGAVERARDGRHRLADPAAHFIDYDPDIDRHLAALLALAPPCPSAST</sequence>
<evidence type="ECO:0000313" key="5">
    <source>
        <dbReference type="RefSeq" id="WP_028311025.1"/>
    </source>
</evidence>
<dbReference type="Proteomes" id="UP000675920">
    <property type="component" value="Unplaced"/>
</dbReference>
<evidence type="ECO:0000256" key="1">
    <source>
        <dbReference type="ARBA" id="ARBA00022679"/>
    </source>
</evidence>
<evidence type="ECO:0000259" key="3">
    <source>
        <dbReference type="Pfam" id="PF13439"/>
    </source>
</evidence>
<keyword evidence="1" id="KW-0808">Transferase</keyword>
<dbReference type="InterPro" id="IPR001296">
    <property type="entry name" value="Glyco_trans_1"/>
</dbReference>
<feature type="domain" description="Glycosyl transferase family 1" evidence="2">
    <location>
        <begin position="179"/>
        <end position="323"/>
    </location>
</feature>
<reference evidence="5" key="3">
    <citation type="journal article" date="2006" name="Glycobiology">
        <title>Structures and mechanisms of glycosyltransferases.</title>
        <authorList>
            <person name="Breton C."/>
            <person name="Snajdrova L."/>
            <person name="Jeanneau C."/>
            <person name="Koca J."/>
            <person name="Imberty A."/>
        </authorList>
    </citation>
    <scope>NUCLEOTIDE SEQUENCE</scope>
</reference>
<proteinExistence type="predicted"/>
<dbReference type="PANTHER" id="PTHR46401:SF2">
    <property type="entry name" value="GLYCOSYLTRANSFERASE WBBK-RELATED"/>
    <property type="match status" value="1"/>
</dbReference>
<protein>
    <submittedName>
        <fullName evidence="5">Glycosyltransferase family 4 protein</fullName>
        <ecNumber evidence="5">2.4.-.-</ecNumber>
    </submittedName>
</protein>
<reference evidence="5" key="1">
    <citation type="journal article" date="1999" name="Glycobiology">
        <title>Conserved domains of glycosyltransferases.</title>
        <authorList>
            <person name="Kapitonov D."/>
            <person name="Yu R.K."/>
        </authorList>
    </citation>
    <scope>NUCLEOTIDE SEQUENCE</scope>
</reference>
<dbReference type="Pfam" id="PF13439">
    <property type="entry name" value="Glyco_transf_4"/>
    <property type="match status" value="1"/>
</dbReference>
<feature type="domain" description="Glycosyltransferase subfamily 4-like N-terminal" evidence="3">
    <location>
        <begin position="14"/>
        <end position="168"/>
    </location>
</feature>
<dbReference type="PANTHER" id="PTHR46401">
    <property type="entry name" value="GLYCOSYLTRANSFERASE WBBK-RELATED"/>
    <property type="match status" value="1"/>
</dbReference>
<dbReference type="SUPFAM" id="SSF53756">
    <property type="entry name" value="UDP-Glycosyltransferase/glycogen phosphorylase"/>
    <property type="match status" value="1"/>
</dbReference>
<dbReference type="AlphaFoldDB" id="A0A8B6X335"/>
<dbReference type="GO" id="GO:0009103">
    <property type="term" value="P:lipopolysaccharide biosynthetic process"/>
    <property type="evidence" value="ECO:0007669"/>
    <property type="project" value="TreeGrafter"/>
</dbReference>
<accession>A0A8B6X335</accession>
<reference evidence="5" key="4">
    <citation type="submission" date="2025-08" db="UniProtKB">
        <authorList>
            <consortium name="RefSeq"/>
        </authorList>
    </citation>
    <scope>IDENTIFICATION</scope>
</reference>
<dbReference type="RefSeq" id="WP_028311025.1">
    <property type="nucleotide sequence ID" value="NZ_AXWS01000008.1"/>
</dbReference>
<dbReference type="Gene3D" id="3.40.50.2000">
    <property type="entry name" value="Glycogen Phosphorylase B"/>
    <property type="match status" value="2"/>
</dbReference>
<dbReference type="InterPro" id="IPR028098">
    <property type="entry name" value="Glyco_trans_4-like_N"/>
</dbReference>
<dbReference type="Pfam" id="PF00534">
    <property type="entry name" value="Glycos_transf_1"/>
    <property type="match status" value="1"/>
</dbReference>